<reference evidence="12" key="1">
    <citation type="submission" date="2009-11" db="EMBL/GenBank/DDBJ databases">
        <title>The complete chromosome 1 of Sphaerobacter thermophilus DSM 20745.</title>
        <authorList>
            <person name="Lucas S."/>
            <person name="Copeland A."/>
            <person name="Lapidus A."/>
            <person name="Glavina del Rio T."/>
            <person name="Dalin E."/>
            <person name="Tice H."/>
            <person name="Bruce D."/>
            <person name="Goodwin L."/>
            <person name="Pitluck S."/>
            <person name="Kyrpides N."/>
            <person name="Mavromatis K."/>
            <person name="Ivanova N."/>
            <person name="Mikhailova N."/>
            <person name="LaButti K.M."/>
            <person name="Clum A."/>
            <person name="Sun H.I."/>
            <person name="Brettin T."/>
            <person name="Detter J.C."/>
            <person name="Han C."/>
            <person name="Larimer F."/>
            <person name="Land M."/>
            <person name="Hauser L."/>
            <person name="Markowitz V."/>
            <person name="Cheng J.F."/>
            <person name="Hugenholtz P."/>
            <person name="Woyke T."/>
            <person name="Wu D."/>
            <person name="Steenblock K."/>
            <person name="Schneider S."/>
            <person name="Pukall R."/>
            <person name="Goeker M."/>
            <person name="Klenk H.P."/>
            <person name="Eisen J.A."/>
        </authorList>
    </citation>
    <scope>NUCLEOTIDE SEQUENCE [LARGE SCALE GENOMIC DNA]</scope>
    <source>
        <strain evidence="12">ATCC 49802 / DSM 20745 / S 6022</strain>
    </source>
</reference>
<dbReference type="Proteomes" id="UP000002027">
    <property type="component" value="Chromosome 1"/>
</dbReference>
<dbReference type="KEGG" id="sti:Sthe_0564"/>
<evidence type="ECO:0000256" key="9">
    <source>
        <dbReference type="SAM" id="MobiDB-lite"/>
    </source>
</evidence>
<dbReference type="eggNOG" id="COG2747">
    <property type="taxonomic scope" value="Bacteria"/>
</dbReference>
<keyword evidence="12" id="KW-1185">Reference proteome</keyword>
<dbReference type="InParanoid" id="D1C185"/>
<dbReference type="NCBIfam" id="TIGR03824">
    <property type="entry name" value="FlgM_jcvi"/>
    <property type="match status" value="1"/>
</dbReference>
<evidence type="ECO:0000256" key="4">
    <source>
        <dbReference type="ARBA" id="ARBA00022795"/>
    </source>
</evidence>
<dbReference type="InterPro" id="IPR031316">
    <property type="entry name" value="FlgM_C"/>
</dbReference>
<dbReference type="STRING" id="479434.Sthe_0564"/>
<evidence type="ECO:0000256" key="1">
    <source>
        <dbReference type="ARBA" id="ARBA00005322"/>
    </source>
</evidence>
<protein>
    <recommendedName>
        <fullName evidence="2">Negative regulator of flagellin synthesis</fullName>
    </recommendedName>
    <alternativeName>
        <fullName evidence="8">Anti-sigma-28 factor</fullName>
    </alternativeName>
</protein>
<dbReference type="AlphaFoldDB" id="D1C185"/>
<feature type="domain" description="Anti-sigma-28 factor FlgM C-terminal" evidence="10">
    <location>
        <begin position="47"/>
        <end position="98"/>
    </location>
</feature>
<dbReference type="InterPro" id="IPR035890">
    <property type="entry name" value="Anti-sigma-28_factor_FlgM_sf"/>
</dbReference>
<evidence type="ECO:0000259" key="10">
    <source>
        <dbReference type="Pfam" id="PF04316"/>
    </source>
</evidence>
<comment type="similarity">
    <text evidence="1">Belongs to the FlgM family.</text>
</comment>
<dbReference type="GO" id="GO:0044781">
    <property type="term" value="P:bacterial-type flagellum organization"/>
    <property type="evidence" value="ECO:0007669"/>
    <property type="project" value="UniProtKB-KW"/>
</dbReference>
<dbReference type="InterPro" id="IPR007412">
    <property type="entry name" value="FlgM"/>
</dbReference>
<comment type="function">
    <text evidence="7">Responsible for the coupling of flagellin expression to flagellar assembly by preventing expression of the flagellin genes when a component of the middle class of proteins is defective. It negatively regulates flagellar genes by inhibiting the activity of FliA by directly binding to FliA.</text>
</comment>
<keyword evidence="5" id="KW-0805">Transcription regulation</keyword>
<dbReference type="EMBL" id="CP001823">
    <property type="protein sequence ID" value="ACZ38002.1"/>
    <property type="molecule type" value="Genomic_DNA"/>
</dbReference>
<dbReference type="RefSeq" id="WP_012871049.1">
    <property type="nucleotide sequence ID" value="NC_013523.1"/>
</dbReference>
<evidence type="ECO:0000256" key="7">
    <source>
        <dbReference type="ARBA" id="ARBA00024739"/>
    </source>
</evidence>
<dbReference type="Pfam" id="PF04316">
    <property type="entry name" value="FlgM"/>
    <property type="match status" value="1"/>
</dbReference>
<evidence type="ECO:0000256" key="5">
    <source>
        <dbReference type="ARBA" id="ARBA00023015"/>
    </source>
</evidence>
<evidence type="ECO:0000256" key="8">
    <source>
        <dbReference type="ARBA" id="ARBA00030117"/>
    </source>
</evidence>
<dbReference type="HOGENOM" id="CLU_2234879_0_0_0"/>
<feature type="compositionally biased region" description="Basic and acidic residues" evidence="9">
    <location>
        <begin position="9"/>
        <end position="32"/>
    </location>
</feature>
<sequence length="105" mass="11366">MIDRIGTNKAREAYAARAQEAKATRRTDRDRGVTGTGGSSTGETEAVAVSEGLRQIQRAAEAVRSSPDMRAERVAELRRRIEAGEYHVPAEKVAAKLLGLDDDQA</sequence>
<keyword evidence="3" id="KW-0678">Repressor</keyword>
<dbReference type="SUPFAM" id="SSF101498">
    <property type="entry name" value="Anti-sigma factor FlgM"/>
    <property type="match status" value="1"/>
</dbReference>
<gene>
    <name evidence="11" type="ordered locus">Sthe_0564</name>
</gene>
<feature type="region of interest" description="Disordered" evidence="9">
    <location>
        <begin position="1"/>
        <end position="48"/>
    </location>
</feature>
<evidence type="ECO:0000256" key="6">
    <source>
        <dbReference type="ARBA" id="ARBA00023163"/>
    </source>
</evidence>
<evidence type="ECO:0000256" key="3">
    <source>
        <dbReference type="ARBA" id="ARBA00022491"/>
    </source>
</evidence>
<keyword evidence="4" id="KW-1005">Bacterial flagellum biogenesis</keyword>
<keyword evidence="6" id="KW-0804">Transcription</keyword>
<dbReference type="GO" id="GO:0045892">
    <property type="term" value="P:negative regulation of DNA-templated transcription"/>
    <property type="evidence" value="ECO:0007669"/>
    <property type="project" value="InterPro"/>
</dbReference>
<evidence type="ECO:0000313" key="11">
    <source>
        <dbReference type="EMBL" id="ACZ38002.1"/>
    </source>
</evidence>
<evidence type="ECO:0000256" key="2">
    <source>
        <dbReference type="ARBA" id="ARBA00017823"/>
    </source>
</evidence>
<reference evidence="11 12" key="2">
    <citation type="journal article" date="2010" name="Stand. Genomic Sci.">
        <title>Complete genome sequence of Desulfohalobium retbaense type strain (HR(100)).</title>
        <authorList>
            <person name="Spring S."/>
            <person name="Nolan M."/>
            <person name="Lapidus A."/>
            <person name="Glavina Del Rio T."/>
            <person name="Copeland A."/>
            <person name="Tice H."/>
            <person name="Cheng J.F."/>
            <person name="Lucas S."/>
            <person name="Land M."/>
            <person name="Chen F."/>
            <person name="Bruce D."/>
            <person name="Goodwin L."/>
            <person name="Pitluck S."/>
            <person name="Ivanova N."/>
            <person name="Mavromatis K."/>
            <person name="Mikhailova N."/>
            <person name="Pati A."/>
            <person name="Chen A."/>
            <person name="Palaniappan K."/>
            <person name="Hauser L."/>
            <person name="Chang Y.J."/>
            <person name="Jeffries C.D."/>
            <person name="Munk C."/>
            <person name="Kiss H."/>
            <person name="Chain P."/>
            <person name="Han C."/>
            <person name="Brettin T."/>
            <person name="Detter J.C."/>
            <person name="Schuler E."/>
            <person name="Goker M."/>
            <person name="Rohde M."/>
            <person name="Bristow J."/>
            <person name="Eisen J.A."/>
            <person name="Markowitz V."/>
            <person name="Hugenholtz P."/>
            <person name="Kyrpides N.C."/>
            <person name="Klenk H.P."/>
        </authorList>
    </citation>
    <scope>NUCLEOTIDE SEQUENCE [LARGE SCALE GENOMIC DNA]</scope>
    <source>
        <strain evidence="12">ATCC 49802 / DSM 20745 / S 6022</strain>
    </source>
</reference>
<evidence type="ECO:0000313" key="12">
    <source>
        <dbReference type="Proteomes" id="UP000002027"/>
    </source>
</evidence>
<organism evidence="11 12">
    <name type="scientific">Sphaerobacter thermophilus (strain ATCC 49802 / DSM 20745 / KCCM 41009 / NCIMB 13125 / S 6022)</name>
    <dbReference type="NCBI Taxonomy" id="479434"/>
    <lineage>
        <taxon>Bacteria</taxon>
        <taxon>Pseudomonadati</taxon>
        <taxon>Thermomicrobiota</taxon>
        <taxon>Thermomicrobia</taxon>
        <taxon>Sphaerobacterales</taxon>
        <taxon>Sphaerobacterineae</taxon>
        <taxon>Sphaerobacteraceae</taxon>
        <taxon>Sphaerobacter</taxon>
    </lineage>
</organism>
<name>D1C185_SPHTD</name>
<proteinExistence type="inferred from homology"/>
<accession>D1C185</accession>